<protein>
    <submittedName>
        <fullName evidence="1">Uncharacterized protein</fullName>
    </submittedName>
</protein>
<proteinExistence type="predicted"/>
<reference evidence="1" key="1">
    <citation type="submission" date="2018-05" db="EMBL/GenBank/DDBJ databases">
        <authorList>
            <person name="Lanie J.A."/>
            <person name="Ng W.-L."/>
            <person name="Kazmierczak K.M."/>
            <person name="Andrzejewski T.M."/>
            <person name="Davidsen T.M."/>
            <person name="Wayne K.J."/>
            <person name="Tettelin H."/>
            <person name="Glass J.I."/>
            <person name="Rusch D."/>
            <person name="Podicherti R."/>
            <person name="Tsui H.-C.T."/>
            <person name="Winkler M.E."/>
        </authorList>
    </citation>
    <scope>NUCLEOTIDE SEQUENCE</scope>
</reference>
<accession>A0A381YG73</accession>
<dbReference type="EMBL" id="UINC01018182">
    <property type="protein sequence ID" value="SVA76126.1"/>
    <property type="molecule type" value="Genomic_DNA"/>
</dbReference>
<organism evidence="1">
    <name type="scientific">marine metagenome</name>
    <dbReference type="NCBI Taxonomy" id="408172"/>
    <lineage>
        <taxon>unclassified sequences</taxon>
        <taxon>metagenomes</taxon>
        <taxon>ecological metagenomes</taxon>
    </lineage>
</organism>
<evidence type="ECO:0000313" key="1">
    <source>
        <dbReference type="EMBL" id="SVA76126.1"/>
    </source>
</evidence>
<gene>
    <name evidence="1" type="ORF">METZ01_LOCUS128980</name>
</gene>
<sequence>MLKQCPARIAMSYYGDSKRNWAGTKFSVIYKFVLQPVYSSSLHLTNRFTVRTYKILAFQGPILVYLWGKRFLCSYSSPSFDLLLYYGIYLFKFTVRLLHSLKHSPGCLNSST</sequence>
<name>A0A381YG73_9ZZZZ</name>
<dbReference type="AlphaFoldDB" id="A0A381YG73"/>